<dbReference type="Pfam" id="PF00512">
    <property type="entry name" value="HisKA"/>
    <property type="match status" value="1"/>
</dbReference>
<feature type="compositionally biased region" description="Basic and acidic residues" evidence="3">
    <location>
        <begin position="310"/>
        <end position="326"/>
    </location>
</feature>
<dbReference type="AlphaFoldDB" id="F8EU09"/>
<feature type="compositionally biased region" description="Basic and acidic residues" evidence="3">
    <location>
        <begin position="271"/>
        <end position="285"/>
    </location>
</feature>
<dbReference type="PATRIC" id="fig|579138.3.peg.200"/>
<dbReference type="CDD" id="cd00082">
    <property type="entry name" value="HisKA"/>
    <property type="match status" value="1"/>
</dbReference>
<dbReference type="RefSeq" id="WP_013933489.1">
    <property type="nucleotide sequence ID" value="NC_015709.1"/>
</dbReference>
<evidence type="ECO:0000313" key="5">
    <source>
        <dbReference type="EMBL" id="AEI37089.1"/>
    </source>
</evidence>
<dbReference type="InterPro" id="IPR036097">
    <property type="entry name" value="HisK_dim/P_sf"/>
</dbReference>
<keyword evidence="5" id="KW-0808">Transferase</keyword>
<evidence type="ECO:0000256" key="2">
    <source>
        <dbReference type="ARBA" id="ARBA00012438"/>
    </source>
</evidence>
<dbReference type="EC" id="2.7.13.3" evidence="2"/>
<evidence type="ECO:0000259" key="4">
    <source>
        <dbReference type="PROSITE" id="PS50109"/>
    </source>
</evidence>
<dbReference type="SMART" id="SM00388">
    <property type="entry name" value="HisKA"/>
    <property type="match status" value="1"/>
</dbReference>
<gene>
    <name evidence="5" type="ordered locus">Zymop_0186</name>
</gene>
<organism evidence="5 6">
    <name type="scientific">Zymomonas mobilis subsp. pomaceae (strain ATCC 29192 / DSM 22645 / JCM 10191 / CCUG 17912 / NBRC 13757 / NCIMB 11200 / NRRL B-4491 / Barker I)</name>
    <dbReference type="NCBI Taxonomy" id="579138"/>
    <lineage>
        <taxon>Bacteria</taxon>
        <taxon>Pseudomonadati</taxon>
        <taxon>Pseudomonadota</taxon>
        <taxon>Alphaproteobacteria</taxon>
        <taxon>Sphingomonadales</taxon>
        <taxon>Zymomonadaceae</taxon>
        <taxon>Zymomonas</taxon>
    </lineage>
</organism>
<sequence length="748" mass="84180">MRFDDMLQTIMDQPLNNTAEKTAVWRQLVDCIAQDKGQHAPDLLKKAYHRLIFLNRDVPSNIRLETVLSLTGQHLPPLLVKYFSCDISMIAAPLISSVQLSPKEWMMIIPALRQPIRHILRQRPDLDPQIIQALDSLGNDQAVLEKPVLKTENKTDYDIDNHLNIEEPSDEENNLDETNSILKEEKGISSDIKAYDLYRKEFFKRPIIKTDNFTSQKENIKKDTPKDSIPKSFADTIRSDILGQKDPEAASHYRPFSSNHISDDKNDEDSKETKNIPAFDKDNDSPRFSPFSDRWQTRVTPVTEDNEDDPIPKNSKDNLDEAESFDTHKDEIEKAKAQKSEDLEWFPTPKRRTHGTIRKLKSNPFAGHPKNGRASDENDETQIRHLLERIDAFKRSLESRAEQFNFETNPEGFVTYVKGISSTVLVGISLSTSAFQNGYGVDGQVVGAFGRRAPIRHARLSIPGNGAASGEWRISAAPFFNPETGHFSGYRGTARRPRIEETAQPFVEIATPRPSVLEIDRDSLRQLVHELRNPLNAIVGFSEMISNQMLGPVNKAYRSYAEDITRQGERLLQAVEDLNSAADIDAPLATSLKTDGLVNVTKIVSALHKHYQSAASRHNGDILFRIATGLPLVKADPVAVERLFSRLLTMVIGLIETNEKIEVIVNRQDSFVGFMVKRPLALQGYDEQALLDPGFNLKGEWPHAPVLGLGFALRLIRNLAAAAQGQFEIKGDSFTILLPIEEIRSEAC</sequence>
<proteinExistence type="predicted"/>
<dbReference type="HOGENOM" id="CLU_437993_0_0_5"/>
<keyword evidence="5" id="KW-0418">Kinase</keyword>
<dbReference type="PROSITE" id="PS50109">
    <property type="entry name" value="HIS_KIN"/>
    <property type="match status" value="1"/>
</dbReference>
<dbReference type="eggNOG" id="COG0642">
    <property type="taxonomic scope" value="Bacteria"/>
</dbReference>
<evidence type="ECO:0000256" key="3">
    <source>
        <dbReference type="SAM" id="MobiDB-lite"/>
    </source>
</evidence>
<dbReference type="InterPro" id="IPR005467">
    <property type="entry name" value="His_kinase_dom"/>
</dbReference>
<dbReference type="eggNOG" id="COG5330">
    <property type="taxonomic scope" value="Bacteria"/>
</dbReference>
<dbReference type="Gene3D" id="3.30.565.10">
    <property type="entry name" value="Histidine kinase-like ATPase, C-terminal domain"/>
    <property type="match status" value="1"/>
</dbReference>
<comment type="catalytic activity">
    <reaction evidence="1">
        <text>ATP + protein L-histidine = ADP + protein N-phospho-L-histidine.</text>
        <dbReference type="EC" id="2.7.13.3"/>
    </reaction>
</comment>
<dbReference type="Proteomes" id="UP000000491">
    <property type="component" value="Chromosome"/>
</dbReference>
<dbReference type="InterPro" id="IPR003661">
    <property type="entry name" value="HisK_dim/P_dom"/>
</dbReference>
<dbReference type="EMBL" id="CP002865">
    <property type="protein sequence ID" value="AEI37089.1"/>
    <property type="molecule type" value="Genomic_DNA"/>
</dbReference>
<accession>F8EU09</accession>
<dbReference type="KEGG" id="zmp:Zymop_0186"/>
<reference evidence="5 6" key="1">
    <citation type="journal article" date="2011" name="J. Bacteriol.">
        <title>Genome sequence of the ethanol-producing Zymomonas mobilis subsp. pomaceae lectotype strain ATCC 29192.</title>
        <authorList>
            <person name="Kouvelis V.N."/>
            <person name="Davenport K.W."/>
            <person name="Brettin T.S."/>
            <person name="Bruce D."/>
            <person name="Detter C."/>
            <person name="Han C.S."/>
            <person name="Nolan M."/>
            <person name="Tapia R."/>
            <person name="Damoulaki A."/>
            <person name="Kyrpides N.C."/>
            <person name="Typas M.A."/>
            <person name="Pappas K.M."/>
        </authorList>
    </citation>
    <scope>NUCLEOTIDE SEQUENCE [LARGE SCALE GENOMIC DNA]</scope>
    <source>
        <strain evidence="6">ATCC 29192 / DSM 22645 / JCM 10191 / CCUG 17912 / NBRC 13757 / NCIMB 11200 / NRRL B-4491 / Barker I</strain>
    </source>
</reference>
<dbReference type="STRING" id="579138.Zymop_0186"/>
<dbReference type="Gene3D" id="1.10.287.130">
    <property type="match status" value="1"/>
</dbReference>
<feature type="region of interest" description="Disordered" evidence="3">
    <location>
        <begin position="360"/>
        <end position="379"/>
    </location>
</feature>
<dbReference type="InterPro" id="IPR036890">
    <property type="entry name" value="HATPase_C_sf"/>
</dbReference>
<feature type="region of interest" description="Disordered" evidence="3">
    <location>
        <begin position="246"/>
        <end position="326"/>
    </location>
</feature>
<dbReference type="GO" id="GO:0000155">
    <property type="term" value="F:phosphorelay sensor kinase activity"/>
    <property type="evidence" value="ECO:0007669"/>
    <property type="project" value="InterPro"/>
</dbReference>
<name>F8EU09_ZYMMT</name>
<evidence type="ECO:0000313" key="6">
    <source>
        <dbReference type="Proteomes" id="UP000000491"/>
    </source>
</evidence>
<protein>
    <recommendedName>
        <fullName evidence="2">histidine kinase</fullName>
        <ecNumber evidence="2">2.7.13.3</ecNumber>
    </recommendedName>
</protein>
<dbReference type="SUPFAM" id="SSF47384">
    <property type="entry name" value="Homodimeric domain of signal transducing histidine kinase"/>
    <property type="match status" value="1"/>
</dbReference>
<evidence type="ECO:0000256" key="1">
    <source>
        <dbReference type="ARBA" id="ARBA00000085"/>
    </source>
</evidence>
<feature type="domain" description="Histidine kinase" evidence="4">
    <location>
        <begin position="526"/>
        <end position="742"/>
    </location>
</feature>